<feature type="domain" description="ABC transmembrane type-1" evidence="8">
    <location>
        <begin position="103"/>
        <end position="317"/>
    </location>
</feature>
<gene>
    <name evidence="9" type="ORF">SAMN05216439_1347</name>
</gene>
<dbReference type="Gene3D" id="1.10.3720.10">
    <property type="entry name" value="MetI-like"/>
    <property type="match status" value="1"/>
</dbReference>
<evidence type="ECO:0000256" key="4">
    <source>
        <dbReference type="ARBA" id="ARBA00022692"/>
    </source>
</evidence>
<feature type="transmembrane region" description="Helical" evidence="7">
    <location>
        <begin position="15"/>
        <end position="33"/>
    </location>
</feature>
<comment type="subcellular location">
    <subcellularLocation>
        <location evidence="1 7">Cell membrane</location>
        <topology evidence="1 7">Multi-pass membrane protein</topology>
    </subcellularLocation>
</comment>
<dbReference type="Proteomes" id="UP000199506">
    <property type="component" value="Unassembled WGS sequence"/>
</dbReference>
<dbReference type="RefSeq" id="WP_091699187.1">
    <property type="nucleotide sequence ID" value="NZ_FOAK01000004.1"/>
</dbReference>
<keyword evidence="3" id="KW-1003">Cell membrane</keyword>
<keyword evidence="5 7" id="KW-1133">Transmembrane helix</keyword>
<evidence type="ECO:0000256" key="7">
    <source>
        <dbReference type="RuleBase" id="RU363032"/>
    </source>
</evidence>
<dbReference type="PANTHER" id="PTHR43163:SF6">
    <property type="entry name" value="DIPEPTIDE TRANSPORT SYSTEM PERMEASE PROTEIN DPPB-RELATED"/>
    <property type="match status" value="1"/>
</dbReference>
<comment type="similarity">
    <text evidence="7">Belongs to the binding-protein-dependent transport system permease family.</text>
</comment>
<organism evidence="9 10">
    <name type="scientific">Methanobrevibacter gottschalkii</name>
    <dbReference type="NCBI Taxonomy" id="190974"/>
    <lineage>
        <taxon>Archaea</taxon>
        <taxon>Methanobacteriati</taxon>
        <taxon>Methanobacteriota</taxon>
        <taxon>Methanomada group</taxon>
        <taxon>Methanobacteria</taxon>
        <taxon>Methanobacteriales</taxon>
        <taxon>Methanobacteriaceae</taxon>
        <taxon>Methanobrevibacter</taxon>
    </lineage>
</organism>
<dbReference type="OrthoDB" id="44105at2157"/>
<dbReference type="Pfam" id="PF00528">
    <property type="entry name" value="BPD_transp_1"/>
    <property type="match status" value="1"/>
</dbReference>
<dbReference type="SUPFAM" id="SSF161098">
    <property type="entry name" value="MetI-like"/>
    <property type="match status" value="1"/>
</dbReference>
<dbReference type="PROSITE" id="PS50928">
    <property type="entry name" value="ABC_TM1"/>
    <property type="match status" value="1"/>
</dbReference>
<evidence type="ECO:0000313" key="9">
    <source>
        <dbReference type="EMBL" id="SEK70129.1"/>
    </source>
</evidence>
<reference evidence="9 10" key="1">
    <citation type="submission" date="2016-10" db="EMBL/GenBank/DDBJ databases">
        <authorList>
            <person name="de Groot N.N."/>
        </authorList>
    </citation>
    <scope>NUCLEOTIDE SEQUENCE [LARGE SCALE GENOMIC DNA]</scope>
    <source>
        <strain evidence="9 10">DSM 11978</strain>
    </source>
</reference>
<dbReference type="GO" id="GO:0005886">
    <property type="term" value="C:plasma membrane"/>
    <property type="evidence" value="ECO:0007669"/>
    <property type="project" value="UniProtKB-SubCell"/>
</dbReference>
<protein>
    <submittedName>
        <fullName evidence="9">Peptide/nickel transport system permease protein</fullName>
    </submittedName>
</protein>
<evidence type="ECO:0000256" key="1">
    <source>
        <dbReference type="ARBA" id="ARBA00004651"/>
    </source>
</evidence>
<evidence type="ECO:0000256" key="5">
    <source>
        <dbReference type="ARBA" id="ARBA00022989"/>
    </source>
</evidence>
<dbReference type="InterPro" id="IPR000515">
    <property type="entry name" value="MetI-like"/>
</dbReference>
<evidence type="ECO:0000256" key="3">
    <source>
        <dbReference type="ARBA" id="ARBA00022475"/>
    </source>
</evidence>
<keyword evidence="2 7" id="KW-0813">Transport</keyword>
<proteinExistence type="inferred from homology"/>
<feature type="transmembrane region" description="Helical" evidence="7">
    <location>
        <begin position="103"/>
        <end position="130"/>
    </location>
</feature>
<evidence type="ECO:0000313" key="10">
    <source>
        <dbReference type="Proteomes" id="UP000199506"/>
    </source>
</evidence>
<keyword evidence="6 7" id="KW-0472">Membrane</keyword>
<keyword evidence="4 7" id="KW-0812">Transmembrane</keyword>
<evidence type="ECO:0000259" key="8">
    <source>
        <dbReference type="PROSITE" id="PS50928"/>
    </source>
</evidence>
<feature type="transmembrane region" description="Helical" evidence="7">
    <location>
        <begin position="294"/>
        <end position="317"/>
    </location>
</feature>
<sequence length="331" mass="36971">MLKNEKILKFLGKKIIRFIILLIFVIILSFILIDMSPINPVKTYISALGSVSSEKIAILEAYWGVNEPITTKVISWLGKIVQGDFGTSLIFRMPVIDVIKERFIASLVLMLTSWLFSGLLGFILGTIAGFKKDTIIDKAIKVYCYILQSAPTFWIALLFLMIFSVYLGWFPTGLGVPIGTLSENVSIWEWLHRLILPMITLSVVGIASITLYTRDKLIEVMNSDYFLFAKARGESGWNLIKRHGIRNILLPAITIQFLGFSELFGGAVLVEQIFTYPGIGQAAVSAGLKSDVPLLLGIVIFSAIFVYCGNLIADILYNFVDPRIREGEEDE</sequence>
<name>A0A1H7J5X5_9EURY</name>
<accession>A0A1H7J5X5</accession>
<evidence type="ECO:0000256" key="6">
    <source>
        <dbReference type="ARBA" id="ARBA00023136"/>
    </source>
</evidence>
<dbReference type="EMBL" id="FOAK01000004">
    <property type="protein sequence ID" value="SEK70129.1"/>
    <property type="molecule type" value="Genomic_DNA"/>
</dbReference>
<feature type="transmembrane region" description="Helical" evidence="7">
    <location>
        <begin position="248"/>
        <end position="274"/>
    </location>
</feature>
<feature type="transmembrane region" description="Helical" evidence="7">
    <location>
        <begin position="142"/>
        <end position="170"/>
    </location>
</feature>
<dbReference type="STRING" id="190974.SAMN05216439_1347"/>
<dbReference type="CDD" id="cd06261">
    <property type="entry name" value="TM_PBP2"/>
    <property type="match status" value="1"/>
</dbReference>
<feature type="transmembrane region" description="Helical" evidence="7">
    <location>
        <begin position="190"/>
        <end position="212"/>
    </location>
</feature>
<dbReference type="AlphaFoldDB" id="A0A1H7J5X5"/>
<dbReference type="InterPro" id="IPR035906">
    <property type="entry name" value="MetI-like_sf"/>
</dbReference>
<dbReference type="GO" id="GO:0055085">
    <property type="term" value="P:transmembrane transport"/>
    <property type="evidence" value="ECO:0007669"/>
    <property type="project" value="InterPro"/>
</dbReference>
<dbReference type="PANTHER" id="PTHR43163">
    <property type="entry name" value="DIPEPTIDE TRANSPORT SYSTEM PERMEASE PROTEIN DPPB-RELATED"/>
    <property type="match status" value="1"/>
</dbReference>
<evidence type="ECO:0000256" key="2">
    <source>
        <dbReference type="ARBA" id="ARBA00022448"/>
    </source>
</evidence>